<proteinExistence type="predicted"/>
<dbReference type="AlphaFoldDB" id="A0A4U5PGG5"/>
<accession>A0A4U5PGG5</accession>
<dbReference type="EMBL" id="AZBU02000002">
    <property type="protein sequence ID" value="TKR95598.1"/>
    <property type="molecule type" value="Genomic_DNA"/>
</dbReference>
<name>A0A4U5PGG5_STECR</name>
<gene>
    <name evidence="1" type="ORF">L596_009741</name>
</gene>
<evidence type="ECO:0000313" key="2">
    <source>
        <dbReference type="Proteomes" id="UP000298663"/>
    </source>
</evidence>
<reference evidence="1 2" key="2">
    <citation type="journal article" date="2019" name="G3 (Bethesda)">
        <title>Hybrid Assembly of the Genome of the Entomopathogenic Nematode Steinernema carpocapsae Identifies the X-Chromosome.</title>
        <authorList>
            <person name="Serra L."/>
            <person name="Macchietto M."/>
            <person name="Macias-Munoz A."/>
            <person name="McGill C.J."/>
            <person name="Rodriguez I.M."/>
            <person name="Rodriguez B."/>
            <person name="Murad R."/>
            <person name="Mortazavi A."/>
        </authorList>
    </citation>
    <scope>NUCLEOTIDE SEQUENCE [LARGE SCALE GENOMIC DNA]</scope>
    <source>
        <strain evidence="1 2">ALL</strain>
    </source>
</reference>
<dbReference type="Proteomes" id="UP000298663">
    <property type="component" value="Unassembled WGS sequence"/>
</dbReference>
<sequence length="93" mass="11086">MDFIVASQLYYKDDCSGFPNGSEILRRPLTCGDLQPYPEDLRNLLTKYVKIVKTAHRCYCREIDFDGFLKNLKHYYELALERSQFFVFVKYLN</sequence>
<reference evidence="1 2" key="1">
    <citation type="journal article" date="2015" name="Genome Biol.">
        <title>Comparative genomics of Steinernema reveals deeply conserved gene regulatory networks.</title>
        <authorList>
            <person name="Dillman A.R."/>
            <person name="Macchietto M."/>
            <person name="Porter C.F."/>
            <person name="Rogers A."/>
            <person name="Williams B."/>
            <person name="Antoshechkin I."/>
            <person name="Lee M.M."/>
            <person name="Goodwin Z."/>
            <person name="Lu X."/>
            <person name="Lewis E.E."/>
            <person name="Goodrich-Blair H."/>
            <person name="Stock S.P."/>
            <person name="Adams B.J."/>
            <person name="Sternberg P.W."/>
            <person name="Mortazavi A."/>
        </authorList>
    </citation>
    <scope>NUCLEOTIDE SEQUENCE [LARGE SCALE GENOMIC DNA]</scope>
    <source>
        <strain evidence="1 2">ALL</strain>
    </source>
</reference>
<protein>
    <submittedName>
        <fullName evidence="1">Uncharacterized protein</fullName>
    </submittedName>
</protein>
<evidence type="ECO:0000313" key="1">
    <source>
        <dbReference type="EMBL" id="TKR95598.1"/>
    </source>
</evidence>
<keyword evidence="2" id="KW-1185">Reference proteome</keyword>
<comment type="caution">
    <text evidence="1">The sequence shown here is derived from an EMBL/GenBank/DDBJ whole genome shotgun (WGS) entry which is preliminary data.</text>
</comment>
<organism evidence="1 2">
    <name type="scientific">Steinernema carpocapsae</name>
    <name type="common">Entomopathogenic nematode</name>
    <dbReference type="NCBI Taxonomy" id="34508"/>
    <lineage>
        <taxon>Eukaryota</taxon>
        <taxon>Metazoa</taxon>
        <taxon>Ecdysozoa</taxon>
        <taxon>Nematoda</taxon>
        <taxon>Chromadorea</taxon>
        <taxon>Rhabditida</taxon>
        <taxon>Tylenchina</taxon>
        <taxon>Panagrolaimomorpha</taxon>
        <taxon>Strongyloidoidea</taxon>
        <taxon>Steinernematidae</taxon>
        <taxon>Steinernema</taxon>
    </lineage>
</organism>